<organism evidence="2 3">
    <name type="scientific">Brevibacterium ravenspurgense</name>
    <dbReference type="NCBI Taxonomy" id="479117"/>
    <lineage>
        <taxon>Bacteria</taxon>
        <taxon>Bacillati</taxon>
        <taxon>Actinomycetota</taxon>
        <taxon>Actinomycetes</taxon>
        <taxon>Micrococcales</taxon>
        <taxon>Brevibacteriaceae</taxon>
        <taxon>Brevibacterium</taxon>
    </lineage>
</organism>
<comment type="caution">
    <text evidence="2">The sequence shown here is derived from an EMBL/GenBank/DDBJ whole genome shotgun (WGS) entry which is preliminary data.</text>
</comment>
<accession>A0A150H7E1</accession>
<sequence length="231" mass="24357">MKRFTDFLVNSLPALLIAVAAVVIVAVGIVAAVIFPGTAAVVIGLIVIVAGLIVLAGTVGIGAEWARTQNRIDALNAEIAEARRAENTIYYAAELPEDDQPDAPAAQKLLETFAADSPLMENLRIDRGQDLPAQGAAQLDGFLSSSAKQSFSDAAVHSAFMSVFRAARDLREWLKAETAEADGILSIIPGDAREGGWREFSAAAARGDVLAQNLLTARSAFERAALEADLL</sequence>
<keyword evidence="1" id="KW-0812">Transmembrane</keyword>
<name>A0A150H7E1_9MICO</name>
<evidence type="ECO:0000313" key="2">
    <source>
        <dbReference type="EMBL" id="KXZ58017.1"/>
    </source>
</evidence>
<gene>
    <name evidence="2" type="ORF">Bravens_01049</name>
</gene>
<keyword evidence="3" id="KW-1185">Reference proteome</keyword>
<keyword evidence="1" id="KW-1133">Transmembrane helix</keyword>
<dbReference type="EMBL" id="LQQC01000010">
    <property type="protein sequence ID" value="KXZ58017.1"/>
    <property type="molecule type" value="Genomic_DNA"/>
</dbReference>
<feature type="transmembrane region" description="Helical" evidence="1">
    <location>
        <begin position="41"/>
        <end position="63"/>
    </location>
</feature>
<dbReference type="RefSeq" id="WP_062020986.1">
    <property type="nucleotide sequence ID" value="NZ_LQQC01000010.1"/>
</dbReference>
<protein>
    <submittedName>
        <fullName evidence="2">Uncharacterized protein</fullName>
    </submittedName>
</protein>
<reference evidence="2 3" key="1">
    <citation type="submission" date="2016-01" db="EMBL/GenBank/DDBJ databases">
        <title>Use of Whole Genome Sequencing to ascertain that Brevibacterium massiliense (Roux, Raoult 2009) is a later heterotypic synonym of Brevibacterium ravenspurgense (Mages 2008).</title>
        <authorList>
            <person name="Bernier A.-M."/>
            <person name="Burdz T."/>
            <person name="Huynh C."/>
            <person name="Pachecho A.L."/>
            <person name="Wiebe D."/>
            <person name="Bonner C."/>
            <person name="Bernard K."/>
        </authorList>
    </citation>
    <scope>NUCLEOTIDE SEQUENCE [LARGE SCALE GENOMIC DNA]</scope>
    <source>
        <strain evidence="2 3">CCUG56047</strain>
    </source>
</reference>
<dbReference type="Proteomes" id="UP000243589">
    <property type="component" value="Unassembled WGS sequence"/>
</dbReference>
<evidence type="ECO:0000313" key="3">
    <source>
        <dbReference type="Proteomes" id="UP000243589"/>
    </source>
</evidence>
<proteinExistence type="predicted"/>
<evidence type="ECO:0000256" key="1">
    <source>
        <dbReference type="SAM" id="Phobius"/>
    </source>
</evidence>
<feature type="transmembrane region" description="Helical" evidence="1">
    <location>
        <begin position="12"/>
        <end position="35"/>
    </location>
</feature>
<dbReference type="PATRIC" id="fig|479117.4.peg.1047"/>
<dbReference type="AlphaFoldDB" id="A0A150H7E1"/>
<keyword evidence="1" id="KW-0472">Membrane</keyword>